<dbReference type="Pfam" id="PF13458">
    <property type="entry name" value="Peripla_BP_6"/>
    <property type="match status" value="1"/>
</dbReference>
<feature type="chain" id="PRO_5032405005" evidence="3">
    <location>
        <begin position="21"/>
        <end position="426"/>
    </location>
</feature>
<proteinExistence type="inferred from homology"/>
<evidence type="ECO:0000313" key="6">
    <source>
        <dbReference type="Proteomes" id="UP000594118"/>
    </source>
</evidence>
<dbReference type="Proteomes" id="UP000594118">
    <property type="component" value="Chromosome"/>
</dbReference>
<dbReference type="RefSeq" id="WP_193079593.1">
    <property type="nucleotide sequence ID" value="NZ_CP045201.1"/>
</dbReference>
<keyword evidence="2 3" id="KW-0732">Signal</keyword>
<accession>A0A7L9WN70</accession>
<evidence type="ECO:0000256" key="3">
    <source>
        <dbReference type="SAM" id="SignalP"/>
    </source>
</evidence>
<evidence type="ECO:0000256" key="1">
    <source>
        <dbReference type="ARBA" id="ARBA00010062"/>
    </source>
</evidence>
<feature type="domain" description="Leucine-binding protein" evidence="4">
    <location>
        <begin position="27"/>
        <end position="386"/>
    </location>
</feature>
<dbReference type="Gene3D" id="3.40.50.2300">
    <property type="match status" value="2"/>
</dbReference>
<evidence type="ECO:0000256" key="2">
    <source>
        <dbReference type="ARBA" id="ARBA00022729"/>
    </source>
</evidence>
<dbReference type="PANTHER" id="PTHR47235">
    <property type="entry name" value="BLR6548 PROTEIN"/>
    <property type="match status" value="1"/>
</dbReference>
<dbReference type="InterPro" id="IPR028081">
    <property type="entry name" value="Leu-bd"/>
</dbReference>
<dbReference type="PANTHER" id="PTHR47235:SF1">
    <property type="entry name" value="BLR6548 PROTEIN"/>
    <property type="match status" value="1"/>
</dbReference>
<evidence type="ECO:0000259" key="4">
    <source>
        <dbReference type="Pfam" id="PF13458"/>
    </source>
</evidence>
<protein>
    <submittedName>
        <fullName evidence="5">ABC transporter substrate-binding protein</fullName>
    </submittedName>
</protein>
<dbReference type="KEGG" id="pshq:F3W81_13115"/>
<sequence length="426" mass="46588">MKRLFASAVVATLVAGPAMADLVFPDLSYRTGPYAANGIPFSDGYQDYMTLLNERDGGIGGEPIKVIECETGYNTEKGVECYEATKGEGALLYQPLSTGITYQLIPKATADGIPVHSMGYGRTSAKNGEVFHNIFNYPANYWDGASHAITEILNENEGDISNLKIALVYHNSAYGKEPIRTLEELSKKHGYTLTLLPVDSPGQEQKSQWLQIRREKPDYVIMWGWGVMNQVAIQEAVNIRYPMDHFIGIWWSGSENDVLPAGEAADGYKALTFHNLGSDYPVYDDLKKYVVDAGKAAGAGDQLGTALYDRGMYAAMLATEAARTAQTMYDTKTLTPMQMRDGMENLEMTEAKMAALGLPNFGPEFKVSCANHGGDGLGAVAQWDAKAKTWSLITDYFPADDEVLNPLIIEDSTAFAQENNITPGCN</sequence>
<dbReference type="EMBL" id="CP045201">
    <property type="protein sequence ID" value="QOL81679.1"/>
    <property type="molecule type" value="Genomic_DNA"/>
</dbReference>
<dbReference type="InterPro" id="IPR028082">
    <property type="entry name" value="Peripla_BP_I"/>
</dbReference>
<dbReference type="CDD" id="cd06334">
    <property type="entry name" value="PBP1_ABC_ligand_binding-like"/>
    <property type="match status" value="1"/>
</dbReference>
<name>A0A7L9WN70_9RHOB</name>
<feature type="signal peptide" evidence="3">
    <location>
        <begin position="1"/>
        <end position="20"/>
    </location>
</feature>
<dbReference type="AlphaFoldDB" id="A0A7L9WN70"/>
<dbReference type="SUPFAM" id="SSF53822">
    <property type="entry name" value="Periplasmic binding protein-like I"/>
    <property type="match status" value="1"/>
</dbReference>
<organism evidence="5 6">
    <name type="scientific">Pseudooceanicola spongiae</name>
    <dbReference type="NCBI Taxonomy" id="2613965"/>
    <lineage>
        <taxon>Bacteria</taxon>
        <taxon>Pseudomonadati</taxon>
        <taxon>Pseudomonadota</taxon>
        <taxon>Alphaproteobacteria</taxon>
        <taxon>Rhodobacterales</taxon>
        <taxon>Paracoccaceae</taxon>
        <taxon>Pseudooceanicola</taxon>
    </lineage>
</organism>
<evidence type="ECO:0000313" key="5">
    <source>
        <dbReference type="EMBL" id="QOL81679.1"/>
    </source>
</evidence>
<reference evidence="5 6" key="1">
    <citation type="submission" date="2019-10" db="EMBL/GenBank/DDBJ databases">
        <title>Pseudopuniceibacterium sp. HQ09 islated from Antarctica.</title>
        <authorList>
            <person name="Liao L."/>
            <person name="Su S."/>
            <person name="Chen B."/>
            <person name="Yu Y."/>
        </authorList>
    </citation>
    <scope>NUCLEOTIDE SEQUENCE [LARGE SCALE GENOMIC DNA]</scope>
    <source>
        <strain evidence="5 6">HQ09</strain>
    </source>
</reference>
<keyword evidence="6" id="KW-1185">Reference proteome</keyword>
<gene>
    <name evidence="5" type="ORF">F3W81_13115</name>
</gene>
<comment type="similarity">
    <text evidence="1">Belongs to the leucine-binding protein family.</text>
</comment>